<dbReference type="Pfam" id="PF22466">
    <property type="entry name" value="PSF3_N"/>
    <property type="match status" value="1"/>
</dbReference>
<dbReference type="Gene3D" id="1.20.58.2050">
    <property type="match status" value="1"/>
</dbReference>
<evidence type="ECO:0000256" key="1">
    <source>
        <dbReference type="ARBA" id="ARBA00004123"/>
    </source>
</evidence>
<keyword evidence="3 6" id="KW-0235">DNA replication</keyword>
<dbReference type="GO" id="GO:0000811">
    <property type="term" value="C:GINS complex"/>
    <property type="evidence" value="ECO:0007669"/>
    <property type="project" value="UniProtKB-UniRule"/>
</dbReference>
<dbReference type="CDD" id="cd21693">
    <property type="entry name" value="GINS_B_Psf3"/>
    <property type="match status" value="1"/>
</dbReference>
<name>A0AAW1CXD8_9HEMI</name>
<dbReference type="InterPro" id="IPR036224">
    <property type="entry name" value="GINS_bundle-like_dom_sf"/>
</dbReference>
<dbReference type="GO" id="GO:1902975">
    <property type="term" value="P:mitotic DNA replication initiation"/>
    <property type="evidence" value="ECO:0007669"/>
    <property type="project" value="TreeGrafter"/>
</dbReference>
<dbReference type="Pfam" id="PF05916">
    <property type="entry name" value="Sld5"/>
    <property type="match status" value="1"/>
</dbReference>
<dbReference type="PANTHER" id="PTHR22768:SF0">
    <property type="entry name" value="DNA REPLICATION COMPLEX GINS PROTEIN PSF3"/>
    <property type="match status" value="1"/>
</dbReference>
<keyword evidence="4 6" id="KW-0539">Nucleus</keyword>
<dbReference type="PANTHER" id="PTHR22768">
    <property type="entry name" value="DNA REPLICATION COMPLEX GINS PROTEIN PSF3"/>
    <property type="match status" value="1"/>
</dbReference>
<comment type="similarity">
    <text evidence="2 6">Belongs to the GINS3/PSF3 family.</text>
</comment>
<comment type="function">
    <text evidence="5">Required for correct functioning of the GINS complex, a complex that plays an essential role in the initiation of DNA replication, and progression of DNA replication forks. GINS complex is a core component of CDC45-MCM-GINS (CMG) helicase, the molecular machine that unwinds template DNA during replication, and around which the replisome is built.</text>
</comment>
<organism evidence="9 10">
    <name type="scientific">Rhynocoris fuscipes</name>
    <dbReference type="NCBI Taxonomy" id="488301"/>
    <lineage>
        <taxon>Eukaryota</taxon>
        <taxon>Metazoa</taxon>
        <taxon>Ecdysozoa</taxon>
        <taxon>Arthropoda</taxon>
        <taxon>Hexapoda</taxon>
        <taxon>Insecta</taxon>
        <taxon>Pterygota</taxon>
        <taxon>Neoptera</taxon>
        <taxon>Paraneoptera</taxon>
        <taxon>Hemiptera</taxon>
        <taxon>Heteroptera</taxon>
        <taxon>Panheteroptera</taxon>
        <taxon>Cimicomorpha</taxon>
        <taxon>Reduviidae</taxon>
        <taxon>Harpactorinae</taxon>
        <taxon>Harpactorini</taxon>
        <taxon>Rhynocoris</taxon>
    </lineage>
</organism>
<dbReference type="InterPro" id="IPR010492">
    <property type="entry name" value="GINS_Psf3"/>
</dbReference>
<feature type="domain" description="DNA replication complex GINS protein PSF3 N-terminal" evidence="8">
    <location>
        <begin position="11"/>
        <end position="63"/>
    </location>
</feature>
<sequence>MSFINDRNNYFSIPDILASQERLPCTFTRNVSFLGELDPSCDGPMLLQGTSLELPYWLASALIKDNIVSMELPKAYKETFRDVLKADASVVDLQKTSKYFYEYGKLVSYINPRNSEELCMCITQTFIDRYRQLCDWAQNQHSDEEIKDKLDFLEKDLMARGKIAHMELTKWLCDGVGKINTAHLVSSHKKRKLIADHFL</sequence>
<dbReference type="CDD" id="cd11713">
    <property type="entry name" value="GINS_A_psf3"/>
    <property type="match status" value="1"/>
</dbReference>
<reference evidence="9 10" key="1">
    <citation type="submission" date="2022-12" db="EMBL/GenBank/DDBJ databases">
        <title>Chromosome-level genome assembly of true bugs.</title>
        <authorList>
            <person name="Ma L."/>
            <person name="Li H."/>
        </authorList>
    </citation>
    <scope>NUCLEOTIDE SEQUENCE [LARGE SCALE GENOMIC DNA]</scope>
    <source>
        <strain evidence="9">Lab_2022b</strain>
    </source>
</reference>
<evidence type="ECO:0000313" key="9">
    <source>
        <dbReference type="EMBL" id="KAK9503131.1"/>
    </source>
</evidence>
<evidence type="ECO:0000256" key="3">
    <source>
        <dbReference type="ARBA" id="ARBA00022705"/>
    </source>
</evidence>
<dbReference type="Proteomes" id="UP001461498">
    <property type="component" value="Unassembled WGS sequence"/>
</dbReference>
<dbReference type="SUPFAM" id="SSF160059">
    <property type="entry name" value="PriA/YqbF domain"/>
    <property type="match status" value="1"/>
</dbReference>
<evidence type="ECO:0000259" key="7">
    <source>
        <dbReference type="Pfam" id="PF05916"/>
    </source>
</evidence>
<evidence type="ECO:0000259" key="8">
    <source>
        <dbReference type="Pfam" id="PF22466"/>
    </source>
</evidence>
<evidence type="ECO:0000256" key="2">
    <source>
        <dbReference type="ARBA" id="ARBA00006343"/>
    </source>
</evidence>
<dbReference type="SUPFAM" id="SSF158573">
    <property type="entry name" value="GINS helical bundle-like"/>
    <property type="match status" value="1"/>
</dbReference>
<dbReference type="InterPro" id="IPR055221">
    <property type="entry name" value="PSF3_N"/>
</dbReference>
<evidence type="ECO:0000313" key="10">
    <source>
        <dbReference type="Proteomes" id="UP001461498"/>
    </source>
</evidence>
<evidence type="ECO:0000256" key="6">
    <source>
        <dbReference type="RuleBase" id="RU367161"/>
    </source>
</evidence>
<dbReference type="EMBL" id="JAPXFL010000008">
    <property type="protein sequence ID" value="KAK9503131.1"/>
    <property type="molecule type" value="Genomic_DNA"/>
</dbReference>
<dbReference type="AlphaFoldDB" id="A0AAW1CXD8"/>
<dbReference type="InterPro" id="IPR038437">
    <property type="entry name" value="GINS_Psf3_sf"/>
</dbReference>
<comment type="caution">
    <text evidence="9">The sequence shown here is derived from an EMBL/GenBank/DDBJ whole genome shotgun (WGS) entry which is preliminary data.</text>
</comment>
<accession>A0AAW1CXD8</accession>
<comment type="subunit">
    <text evidence="6">Component of the GINS complex.</text>
</comment>
<keyword evidence="10" id="KW-1185">Reference proteome</keyword>
<comment type="function">
    <text evidence="6">The GINS complex plays an essential role in the initiation of DNA replication.</text>
</comment>
<comment type="subcellular location">
    <subcellularLocation>
        <location evidence="1 6">Nucleus</location>
    </subcellularLocation>
</comment>
<evidence type="ECO:0000256" key="5">
    <source>
        <dbReference type="ARBA" id="ARBA00045258"/>
    </source>
</evidence>
<proteinExistence type="inferred from homology"/>
<evidence type="ECO:0000256" key="4">
    <source>
        <dbReference type="ARBA" id="ARBA00023242"/>
    </source>
</evidence>
<feature type="domain" description="GINS subunit" evidence="7">
    <location>
        <begin position="81"/>
        <end position="172"/>
    </location>
</feature>
<gene>
    <name evidence="9" type="ORF">O3M35_011761</name>
</gene>
<protein>
    <recommendedName>
        <fullName evidence="6">DNA replication complex GINS protein PSF3</fullName>
    </recommendedName>
</protein>
<dbReference type="InterPro" id="IPR021151">
    <property type="entry name" value="GINS_A"/>
</dbReference>